<protein>
    <recommendedName>
        <fullName evidence="3">Peptidase S74 domain-containing protein</fullName>
    </recommendedName>
</protein>
<dbReference type="AlphaFoldDB" id="A0A3D9CQF6"/>
<evidence type="ECO:0008006" key="3">
    <source>
        <dbReference type="Google" id="ProtNLM"/>
    </source>
</evidence>
<dbReference type="RefSeq" id="WP_115957753.1">
    <property type="nucleotide sequence ID" value="NZ_CBCRVL010000004.1"/>
</dbReference>
<evidence type="ECO:0000313" key="1">
    <source>
        <dbReference type="EMBL" id="REC67858.1"/>
    </source>
</evidence>
<comment type="caution">
    <text evidence="1">The sequence shown here is derived from an EMBL/GenBank/DDBJ whole genome shotgun (WGS) entry which is preliminary data.</text>
</comment>
<reference evidence="1 2" key="1">
    <citation type="journal article" date="2007" name="Int. J. Syst. Evol. Microbiol.">
        <title>Chryseobacterium flavum sp. nov., isolated from polluted soil.</title>
        <authorList>
            <person name="Zhou Y."/>
            <person name="Dong J."/>
            <person name="Wang X."/>
            <person name="Huang X."/>
            <person name="Zhang K.Y."/>
            <person name="Zhang Y.Q."/>
            <person name="Guo Y.F."/>
            <person name="Lai R."/>
            <person name="Li W.J."/>
        </authorList>
    </citation>
    <scope>NUCLEOTIDE SEQUENCE [LARGE SCALE GENOMIC DNA]</scope>
    <source>
        <strain evidence="1 2">KCTC 12877</strain>
    </source>
</reference>
<name>A0A3D9CQF6_9FLAO</name>
<organism evidence="1 2">
    <name type="scientific">Chryseobacterium flavum</name>
    <dbReference type="NCBI Taxonomy" id="415851"/>
    <lineage>
        <taxon>Bacteria</taxon>
        <taxon>Pseudomonadati</taxon>
        <taxon>Bacteroidota</taxon>
        <taxon>Flavobacteriia</taxon>
        <taxon>Flavobacteriales</taxon>
        <taxon>Weeksellaceae</taxon>
        <taxon>Chryseobacterium group</taxon>
        <taxon>Chryseobacterium</taxon>
    </lineage>
</organism>
<evidence type="ECO:0000313" key="2">
    <source>
        <dbReference type="Proteomes" id="UP000256769"/>
    </source>
</evidence>
<accession>A0A3D9CQF6</accession>
<proteinExistence type="predicted"/>
<sequence length="501" mass="54810">MAKKTIAALKEYFKVGKRPTESQFSDLIDSYVHLDTSSEYSDFVEFPADFQVGDYIEFVGFEPSSARAGGFFEISVAYTRGNIACGATHIAAVSHSNSDVWRECGTVNKNNYIDGVENYNFTLDVNGGLCKFRIRAVHTYGSSDQVLGVVIKIRSINKNEAWTKIDNRGKVLTSVPLQPMSNEWNLWVGNLLSPESAKIGLKVNTNGYVGIGESNPKTKLDVRGSILAGDIDSTQGNNAFAIRYEDGSLNNWGSLRSSAETYMSYGVRADPYASLKWLSTNGTFPHCNTAVVTGSEGIKFFGSDYQQTALDHPVNMSELMRINPNGNVGIGTGNPQQKLDVHGSIASEVSSNEGGAFILQNPSKTASGTANKWAIYNMTGGYGNGLQFWNYSADGAYGARLFLSDAGNMALYGKIEAKDVVITATPTADHVFASDYKLREISDLEKFISEKNHLPEIPSAREMTDSGLSIGDFQIKLLQKIEELTLYMISMKKEIDILKSN</sequence>
<gene>
    <name evidence="1" type="ORF">DRF59_05870</name>
</gene>
<keyword evidence="2" id="KW-1185">Reference proteome</keyword>
<dbReference type="OrthoDB" id="658938at2"/>
<dbReference type="Proteomes" id="UP000256769">
    <property type="component" value="Unassembled WGS sequence"/>
</dbReference>
<dbReference type="EMBL" id="QNUE01000004">
    <property type="protein sequence ID" value="REC67858.1"/>
    <property type="molecule type" value="Genomic_DNA"/>
</dbReference>